<dbReference type="STRING" id="37992.A0A4Z0Z3L3"/>
<dbReference type="Proteomes" id="UP000297716">
    <property type="component" value="Unassembled WGS sequence"/>
</dbReference>
<proteinExistence type="predicted"/>
<dbReference type="SUPFAM" id="SSF53098">
    <property type="entry name" value="Ribonuclease H-like"/>
    <property type="match status" value="1"/>
</dbReference>
<evidence type="ECO:0000313" key="2">
    <source>
        <dbReference type="Proteomes" id="UP000297716"/>
    </source>
</evidence>
<keyword evidence="2" id="KW-1185">Reference proteome</keyword>
<name>A0A4Z0Z3L3_9PEZI</name>
<sequence>MSVISPRKAKSFFCVASSRGCRVKPEAYRITSRSSWWLRRAGNRRALYGIACLFRDQEDRPRRLIISVPGIRVRFTGGNIVGGVIQVLQDYQIEDEVGYFALGNAGNNDTAMDEIGNTLNFPGPGAERRGRCFGHVLNLSARALLYGADFEAFEQDIANTLTIAEHRLWQ</sequence>
<gene>
    <name evidence="1" type="ORF">E0Z10_g5537</name>
</gene>
<evidence type="ECO:0000313" key="1">
    <source>
        <dbReference type="EMBL" id="TGJ83232.1"/>
    </source>
</evidence>
<organism evidence="1 2">
    <name type="scientific">Xylaria hypoxylon</name>
    <dbReference type="NCBI Taxonomy" id="37992"/>
    <lineage>
        <taxon>Eukaryota</taxon>
        <taxon>Fungi</taxon>
        <taxon>Dikarya</taxon>
        <taxon>Ascomycota</taxon>
        <taxon>Pezizomycotina</taxon>
        <taxon>Sordariomycetes</taxon>
        <taxon>Xylariomycetidae</taxon>
        <taxon>Xylariales</taxon>
        <taxon>Xylariaceae</taxon>
        <taxon>Xylaria</taxon>
    </lineage>
</organism>
<dbReference type="EMBL" id="SKBN01000100">
    <property type="protein sequence ID" value="TGJ83232.1"/>
    <property type="molecule type" value="Genomic_DNA"/>
</dbReference>
<comment type="caution">
    <text evidence="1">The sequence shown here is derived from an EMBL/GenBank/DDBJ whole genome shotgun (WGS) entry which is preliminary data.</text>
</comment>
<reference evidence="1 2" key="1">
    <citation type="submission" date="2019-03" db="EMBL/GenBank/DDBJ databases">
        <title>Draft genome sequence of Xylaria hypoxylon DSM 108379, a ubiquitous saprotrophic-parasitic fungi on hardwood.</title>
        <authorList>
            <person name="Buettner E."/>
            <person name="Leonhardt S."/>
            <person name="Gebauer A.M."/>
            <person name="Liers C."/>
            <person name="Hofrichter M."/>
            <person name="Kellner H."/>
        </authorList>
    </citation>
    <scope>NUCLEOTIDE SEQUENCE [LARGE SCALE GENOMIC DNA]</scope>
    <source>
        <strain evidence="1 2">DSM 108379</strain>
    </source>
</reference>
<dbReference type="InterPro" id="IPR012337">
    <property type="entry name" value="RNaseH-like_sf"/>
</dbReference>
<dbReference type="OrthoDB" id="4750193at2759"/>
<accession>A0A4Z0Z3L3</accession>
<dbReference type="AlphaFoldDB" id="A0A4Z0Z3L3"/>
<protein>
    <submittedName>
        <fullName evidence="1">Uncharacterized protein</fullName>
    </submittedName>
</protein>